<name>A0A4P9ZRR0_9FUNG</name>
<evidence type="ECO:0000313" key="2">
    <source>
        <dbReference type="Proteomes" id="UP000268162"/>
    </source>
</evidence>
<dbReference type="AlphaFoldDB" id="A0A4P9ZRR0"/>
<organism evidence="1 2">
    <name type="scientific">Dimargaris cristalligena</name>
    <dbReference type="NCBI Taxonomy" id="215637"/>
    <lineage>
        <taxon>Eukaryota</taxon>
        <taxon>Fungi</taxon>
        <taxon>Fungi incertae sedis</taxon>
        <taxon>Zoopagomycota</taxon>
        <taxon>Kickxellomycotina</taxon>
        <taxon>Dimargaritomycetes</taxon>
        <taxon>Dimargaritales</taxon>
        <taxon>Dimargaritaceae</taxon>
        <taxon>Dimargaris</taxon>
    </lineage>
</organism>
<dbReference type="Pfam" id="PF00687">
    <property type="entry name" value="Ribosomal_L1"/>
    <property type="match status" value="1"/>
</dbReference>
<dbReference type="InterPro" id="IPR023674">
    <property type="entry name" value="Ribosomal_uL1-like"/>
</dbReference>
<dbReference type="EMBL" id="ML002693">
    <property type="protein sequence ID" value="RKP36236.1"/>
    <property type="molecule type" value="Genomic_DNA"/>
</dbReference>
<dbReference type="InterPro" id="IPR028364">
    <property type="entry name" value="Ribosomal_uL1/biogenesis"/>
</dbReference>
<dbReference type="SUPFAM" id="SSF56808">
    <property type="entry name" value="Ribosomal protein L1"/>
    <property type="match status" value="1"/>
</dbReference>
<sequence>MAAAPTPIPVSEKFTEVAGKATAAVLLAMEPESASGDANKKSLSAEHRFILARLVVCTPVPVTKATKFLNAALPHSVYPVGGRVAVLVKDDWKAYDDFSETYAAQASFYKIGELKKRFQTPEARHLFLQQHSLIVTGHKADEMVLPLFGSKYVERHGYPMTMGLSPATFANKLEELIKNCRVKHADATSYMAVVGNSHMSQEQTAANACVLWSQLMASLKIDKTEIRSFGLFANSTPVFPIVSIEGK</sequence>
<reference evidence="2" key="1">
    <citation type="journal article" date="2018" name="Nat. Microbiol.">
        <title>Leveraging single-cell genomics to expand the fungal tree of life.</title>
        <authorList>
            <person name="Ahrendt S.R."/>
            <person name="Quandt C.A."/>
            <person name="Ciobanu D."/>
            <person name="Clum A."/>
            <person name="Salamov A."/>
            <person name="Andreopoulos B."/>
            <person name="Cheng J.F."/>
            <person name="Woyke T."/>
            <person name="Pelin A."/>
            <person name="Henrissat B."/>
            <person name="Reynolds N.K."/>
            <person name="Benny G.L."/>
            <person name="Smith M.E."/>
            <person name="James T.Y."/>
            <person name="Grigoriev I.V."/>
        </authorList>
    </citation>
    <scope>NUCLEOTIDE SEQUENCE [LARGE SCALE GENOMIC DNA]</scope>
    <source>
        <strain evidence="2">RSA 468</strain>
    </source>
</reference>
<protein>
    <submittedName>
        <fullName evidence="1">Uncharacterized protein</fullName>
    </submittedName>
</protein>
<gene>
    <name evidence="1" type="ORF">BJ085DRAFT_40503</name>
</gene>
<accession>A0A4P9ZRR0</accession>
<evidence type="ECO:0000313" key="1">
    <source>
        <dbReference type="EMBL" id="RKP36236.1"/>
    </source>
</evidence>
<proteinExistence type="predicted"/>
<dbReference type="Proteomes" id="UP000268162">
    <property type="component" value="Unassembled WGS sequence"/>
</dbReference>
<keyword evidence="2" id="KW-1185">Reference proteome</keyword>